<protein>
    <submittedName>
        <fullName evidence="2">Uncharacterized protein</fullName>
    </submittedName>
</protein>
<dbReference type="HOGENOM" id="CLU_1191211_0_0_1"/>
<dbReference type="InterPro" id="IPR016024">
    <property type="entry name" value="ARM-type_fold"/>
</dbReference>
<keyword evidence="3" id="KW-1185">Reference proteome</keyword>
<dbReference type="PANTHER" id="PTHR46618:SF1">
    <property type="entry name" value="ARMADILLO REPEAT-CONTAINING PROTEIN 3"/>
    <property type="match status" value="1"/>
</dbReference>
<name>T1JGK8_STRMM</name>
<keyword evidence="1" id="KW-0677">Repeat</keyword>
<dbReference type="InterPro" id="IPR052441">
    <property type="entry name" value="Armadillo-Ser/Thr_Kinase"/>
</dbReference>
<sequence length="233" mass="25797">MAVVREARENALHAGVIRGFINCLQSRDIILQMNVCTAIGAYTYDIESRNQLLQHDIMSLIKLLSLSKPEIYLKALGIVSSIGVYNDIAVALCEHGAISSDYALSDASSSTSTSTAYEAIRDPVLIDYLKEVVKTILPMSDIHNRVTALAQFVSSKMGGKFLNENIHTFTPELEISRLKCKYGGNALACRVRIPCSLVRRNLRCVWNEILLPPKQQSCYKIPVQSRNVPPTIG</sequence>
<reference evidence="2" key="2">
    <citation type="submission" date="2015-02" db="UniProtKB">
        <authorList>
            <consortium name="EnsemblMetazoa"/>
        </authorList>
    </citation>
    <scope>IDENTIFICATION</scope>
</reference>
<dbReference type="InterPro" id="IPR011989">
    <property type="entry name" value="ARM-like"/>
</dbReference>
<evidence type="ECO:0000256" key="1">
    <source>
        <dbReference type="ARBA" id="ARBA00022737"/>
    </source>
</evidence>
<dbReference type="EnsemblMetazoa" id="SMAR012981-RA">
    <property type="protein sequence ID" value="SMAR012981-PA"/>
    <property type="gene ID" value="SMAR012981"/>
</dbReference>
<evidence type="ECO:0000313" key="3">
    <source>
        <dbReference type="Proteomes" id="UP000014500"/>
    </source>
</evidence>
<dbReference type="STRING" id="126957.T1JGK8"/>
<dbReference type="PANTHER" id="PTHR46618">
    <property type="entry name" value="ARMADILLO REPEAT-CONTAINING PROTEIN 3"/>
    <property type="match status" value="1"/>
</dbReference>
<dbReference type="SUPFAM" id="SSF48371">
    <property type="entry name" value="ARM repeat"/>
    <property type="match status" value="1"/>
</dbReference>
<reference evidence="3" key="1">
    <citation type="submission" date="2011-05" db="EMBL/GenBank/DDBJ databases">
        <authorList>
            <person name="Richards S.R."/>
            <person name="Qu J."/>
            <person name="Jiang H."/>
            <person name="Jhangiani S.N."/>
            <person name="Agravi P."/>
            <person name="Goodspeed R."/>
            <person name="Gross S."/>
            <person name="Mandapat C."/>
            <person name="Jackson L."/>
            <person name="Mathew T."/>
            <person name="Pu L."/>
            <person name="Thornton R."/>
            <person name="Saada N."/>
            <person name="Wilczek-Boney K.B."/>
            <person name="Lee S."/>
            <person name="Kovar C."/>
            <person name="Wu Y."/>
            <person name="Scherer S.E."/>
            <person name="Worley K.C."/>
            <person name="Muzny D.M."/>
            <person name="Gibbs R."/>
        </authorList>
    </citation>
    <scope>NUCLEOTIDE SEQUENCE</scope>
    <source>
        <strain evidence="3">Brora</strain>
    </source>
</reference>
<dbReference type="Gene3D" id="1.25.10.10">
    <property type="entry name" value="Leucine-rich Repeat Variant"/>
    <property type="match status" value="1"/>
</dbReference>
<proteinExistence type="predicted"/>
<dbReference type="AlphaFoldDB" id="T1JGK8"/>
<dbReference type="EMBL" id="JH432205">
    <property type="status" value="NOT_ANNOTATED_CDS"/>
    <property type="molecule type" value="Genomic_DNA"/>
</dbReference>
<evidence type="ECO:0000313" key="2">
    <source>
        <dbReference type="EnsemblMetazoa" id="SMAR012981-PA"/>
    </source>
</evidence>
<dbReference type="Proteomes" id="UP000014500">
    <property type="component" value="Unassembled WGS sequence"/>
</dbReference>
<accession>T1JGK8</accession>
<organism evidence="2 3">
    <name type="scientific">Strigamia maritima</name>
    <name type="common">European centipede</name>
    <name type="synonym">Geophilus maritimus</name>
    <dbReference type="NCBI Taxonomy" id="126957"/>
    <lineage>
        <taxon>Eukaryota</taxon>
        <taxon>Metazoa</taxon>
        <taxon>Ecdysozoa</taxon>
        <taxon>Arthropoda</taxon>
        <taxon>Myriapoda</taxon>
        <taxon>Chilopoda</taxon>
        <taxon>Pleurostigmophora</taxon>
        <taxon>Geophilomorpha</taxon>
        <taxon>Linotaeniidae</taxon>
        <taxon>Strigamia</taxon>
    </lineage>
</organism>